<evidence type="ECO:0000313" key="10">
    <source>
        <dbReference type="Proteomes" id="UP000184609"/>
    </source>
</evidence>
<dbReference type="OrthoDB" id="7769014at2"/>
<dbReference type="Proteomes" id="UP000184609">
    <property type="component" value="Unassembled WGS sequence"/>
</dbReference>
<keyword evidence="7" id="KW-0472">Membrane</keyword>
<dbReference type="InterPro" id="IPR038578">
    <property type="entry name" value="GT29-like_sf"/>
</dbReference>
<keyword evidence="10" id="KW-1185">Reference proteome</keyword>
<keyword evidence="5" id="KW-0812">Transmembrane</keyword>
<comment type="subcellular location">
    <subcellularLocation>
        <location evidence="2">Endomembrane system</location>
    </subcellularLocation>
    <subcellularLocation>
        <location evidence="1">Membrane</location>
        <topology evidence="1">Single-pass membrane protein</topology>
    </subcellularLocation>
</comment>
<dbReference type="GO" id="GO:0008373">
    <property type="term" value="F:sialyltransferase activity"/>
    <property type="evidence" value="ECO:0007669"/>
    <property type="project" value="InterPro"/>
</dbReference>
<proteinExistence type="predicted"/>
<dbReference type="EMBL" id="FRXN01000008">
    <property type="protein sequence ID" value="SHO65382.1"/>
    <property type="molecule type" value="Genomic_DNA"/>
</dbReference>
<dbReference type="Pfam" id="PF00777">
    <property type="entry name" value="Glyco_transf_29"/>
    <property type="match status" value="1"/>
</dbReference>
<keyword evidence="3 9" id="KW-0328">Glycosyltransferase</keyword>
<name>A0A1M7ZKP4_9BACT</name>
<dbReference type="GO" id="GO:0016020">
    <property type="term" value="C:membrane"/>
    <property type="evidence" value="ECO:0007669"/>
    <property type="project" value="UniProtKB-SubCell"/>
</dbReference>
<protein>
    <submittedName>
        <fullName evidence="9">Glycosyltransferase family 29 (Sialyltransferase)</fullName>
    </submittedName>
</protein>
<dbReference type="STRING" id="1073327.SAMN04488108_4043"/>
<keyword evidence="6" id="KW-1133">Transmembrane helix</keyword>
<evidence type="ECO:0000256" key="8">
    <source>
        <dbReference type="ARBA" id="ARBA00023180"/>
    </source>
</evidence>
<evidence type="ECO:0000256" key="7">
    <source>
        <dbReference type="ARBA" id="ARBA00023136"/>
    </source>
</evidence>
<reference evidence="10" key="1">
    <citation type="submission" date="2016-12" db="EMBL/GenBank/DDBJ databases">
        <authorList>
            <person name="Varghese N."/>
            <person name="Submissions S."/>
        </authorList>
    </citation>
    <scope>NUCLEOTIDE SEQUENCE [LARGE SCALE GENOMIC DNA]</scope>
    <source>
        <strain evidence="10">DSM 25035</strain>
    </source>
</reference>
<evidence type="ECO:0000256" key="4">
    <source>
        <dbReference type="ARBA" id="ARBA00022679"/>
    </source>
</evidence>
<evidence type="ECO:0000313" key="9">
    <source>
        <dbReference type="EMBL" id="SHO65382.1"/>
    </source>
</evidence>
<dbReference type="GO" id="GO:0012505">
    <property type="term" value="C:endomembrane system"/>
    <property type="evidence" value="ECO:0007669"/>
    <property type="project" value="UniProtKB-SubCell"/>
</dbReference>
<dbReference type="RefSeq" id="WP_073573642.1">
    <property type="nucleotide sequence ID" value="NZ_FRXN01000008.1"/>
</dbReference>
<evidence type="ECO:0000256" key="2">
    <source>
        <dbReference type="ARBA" id="ARBA00004308"/>
    </source>
</evidence>
<organism evidence="9 10">
    <name type="scientific">Algoriphagus zhangzhouensis</name>
    <dbReference type="NCBI Taxonomy" id="1073327"/>
    <lineage>
        <taxon>Bacteria</taxon>
        <taxon>Pseudomonadati</taxon>
        <taxon>Bacteroidota</taxon>
        <taxon>Cytophagia</taxon>
        <taxon>Cytophagales</taxon>
        <taxon>Cyclobacteriaceae</taxon>
        <taxon>Algoriphagus</taxon>
    </lineage>
</organism>
<evidence type="ECO:0000256" key="5">
    <source>
        <dbReference type="ARBA" id="ARBA00022692"/>
    </source>
</evidence>
<dbReference type="AlphaFoldDB" id="A0A1M7ZKP4"/>
<dbReference type="Gene3D" id="3.90.1480.20">
    <property type="entry name" value="Glycosyl transferase family 29"/>
    <property type="match status" value="1"/>
</dbReference>
<gene>
    <name evidence="9" type="ORF">SAMN04488108_4043</name>
</gene>
<keyword evidence="8" id="KW-0325">Glycoprotein</keyword>
<sequence>MRIFENLYGFYLYLNKAKRFDFQRKFKGKRIAVIGAANSAYEKELGKFIDDFDIVIRINKALITYQDNQEKFIGKKTDFLIHNFHENFDDGGGGPLDWKVFDRFSLKHLVQAKSDFSGKRNVFNYYKKYKSASREVLVLPSIWYQKAKKLFVSFSPTRGFLGIFLALNSEAKEVYLTGFTFFKTAYADGYRDNIKSVDETLKHIDRQGFHDAEFEFQNFLQVLTNSNIEKILLDDALYRIIKNEEQIKSQSILKSNVKSIDSLFK</sequence>
<accession>A0A1M7ZKP4</accession>
<evidence type="ECO:0000256" key="6">
    <source>
        <dbReference type="ARBA" id="ARBA00022989"/>
    </source>
</evidence>
<dbReference type="InterPro" id="IPR001675">
    <property type="entry name" value="Glyco_trans_29"/>
</dbReference>
<keyword evidence="4 9" id="KW-0808">Transferase</keyword>
<evidence type="ECO:0000256" key="1">
    <source>
        <dbReference type="ARBA" id="ARBA00004167"/>
    </source>
</evidence>
<evidence type="ECO:0000256" key="3">
    <source>
        <dbReference type="ARBA" id="ARBA00022676"/>
    </source>
</evidence>